<evidence type="ECO:0000256" key="5">
    <source>
        <dbReference type="ARBA" id="ARBA00023211"/>
    </source>
</evidence>
<organism evidence="9 10">
    <name type="scientific">Streptococcus ruminantium</name>
    <dbReference type="NCBI Taxonomy" id="1917441"/>
    <lineage>
        <taxon>Bacteria</taxon>
        <taxon>Bacillati</taxon>
        <taxon>Bacillota</taxon>
        <taxon>Bacilli</taxon>
        <taxon>Lactobacillales</taxon>
        <taxon>Streptococcaceae</taxon>
        <taxon>Streptococcus</taxon>
    </lineage>
</organism>
<dbReference type="GO" id="GO:0046872">
    <property type="term" value="F:metal ion binding"/>
    <property type="evidence" value="ECO:0007669"/>
    <property type="project" value="UniProtKB-KW"/>
</dbReference>
<dbReference type="InterPro" id="IPR001131">
    <property type="entry name" value="Peptidase_M24B_aminopep-P_CS"/>
</dbReference>
<dbReference type="InterPro" id="IPR000994">
    <property type="entry name" value="Pept_M24"/>
</dbReference>
<feature type="domain" description="Peptidase M24" evidence="7">
    <location>
        <begin position="172"/>
        <end position="375"/>
    </location>
</feature>
<dbReference type="InterPro" id="IPR050659">
    <property type="entry name" value="Peptidase_M24B"/>
</dbReference>
<dbReference type="PANTHER" id="PTHR46112">
    <property type="entry name" value="AMINOPEPTIDASE"/>
    <property type="match status" value="1"/>
</dbReference>
<evidence type="ECO:0000256" key="1">
    <source>
        <dbReference type="ARBA" id="ARBA00001936"/>
    </source>
</evidence>
<reference evidence="9 10" key="1">
    <citation type="journal article" date="2018" name="Genome Biol. Evol.">
        <title>Complete Genome Sequence of Streptococcus ruminantium sp. nov. GUT-187T (=DSM 104980T =JCM 31869T), the Type Strain of S. ruminantium, and Comparison with Genome Sequences of Streptococcus suis Strains.</title>
        <authorList>
            <person name="Tohya M."/>
            <person name="Sekizaki T."/>
            <person name="Miyoshi-Akiyama T."/>
        </authorList>
    </citation>
    <scope>NUCLEOTIDE SEQUENCE [LARGE SCALE GENOMIC DNA]</scope>
    <source>
        <strain evidence="9 10">GUT187T</strain>
    </source>
</reference>
<dbReference type="AlphaFoldDB" id="A0A2Z5TP62"/>
<dbReference type="InterPro" id="IPR000587">
    <property type="entry name" value="Creatinase_N"/>
</dbReference>
<evidence type="ECO:0000256" key="6">
    <source>
        <dbReference type="RuleBase" id="RU000590"/>
    </source>
</evidence>
<dbReference type="GO" id="GO:0004177">
    <property type="term" value="F:aminopeptidase activity"/>
    <property type="evidence" value="ECO:0007669"/>
    <property type="project" value="UniProtKB-KW"/>
</dbReference>
<dbReference type="Gene3D" id="3.90.230.10">
    <property type="entry name" value="Creatinase/methionine aminopeptidase superfamily"/>
    <property type="match status" value="1"/>
</dbReference>
<evidence type="ECO:0000313" key="9">
    <source>
        <dbReference type="EMBL" id="BBA92194.1"/>
    </source>
</evidence>
<keyword evidence="5" id="KW-0464">Manganese</keyword>
<evidence type="ECO:0000259" key="8">
    <source>
        <dbReference type="Pfam" id="PF01321"/>
    </source>
</evidence>
<comment type="cofactor">
    <cofactor evidence="1">
        <name>Mn(2+)</name>
        <dbReference type="ChEBI" id="CHEBI:29035"/>
    </cofactor>
</comment>
<dbReference type="CDD" id="cd01092">
    <property type="entry name" value="APP-like"/>
    <property type="match status" value="1"/>
</dbReference>
<keyword evidence="4" id="KW-0378">Hydrolase</keyword>
<evidence type="ECO:0000256" key="3">
    <source>
        <dbReference type="ARBA" id="ARBA00022723"/>
    </source>
</evidence>
<protein>
    <submittedName>
        <fullName evidence="9">Aminopeptidase P family protein</fullName>
    </submittedName>
</protein>
<dbReference type="SUPFAM" id="SSF55920">
    <property type="entry name" value="Creatinase/aminopeptidase"/>
    <property type="match status" value="1"/>
</dbReference>
<accession>A0A2Z5TP62</accession>
<evidence type="ECO:0000259" key="7">
    <source>
        <dbReference type="Pfam" id="PF00557"/>
    </source>
</evidence>
<dbReference type="Pfam" id="PF00557">
    <property type="entry name" value="Peptidase_M24"/>
    <property type="match status" value="1"/>
</dbReference>
<feature type="domain" description="Creatinase N-terminal" evidence="8">
    <location>
        <begin position="36"/>
        <end position="162"/>
    </location>
</feature>
<dbReference type="InterPro" id="IPR029149">
    <property type="entry name" value="Creatin/AminoP/Spt16_N"/>
</dbReference>
<dbReference type="Proteomes" id="UP000269331">
    <property type="component" value="Chromosome"/>
</dbReference>
<evidence type="ECO:0000256" key="2">
    <source>
        <dbReference type="ARBA" id="ARBA00008766"/>
    </source>
</evidence>
<comment type="similarity">
    <text evidence="2 6">Belongs to the peptidase M24B family.</text>
</comment>
<name>A0A2Z5TP62_9STRE</name>
<keyword evidence="3 6" id="KW-0479">Metal-binding</keyword>
<evidence type="ECO:0000256" key="4">
    <source>
        <dbReference type="ARBA" id="ARBA00022801"/>
    </source>
</evidence>
<proteinExistence type="inferred from homology"/>
<keyword evidence="9" id="KW-0645">Protease</keyword>
<sequence>MLAIFFIFWNNNLYNKRNFHLYYQLQHRKAYIMSKLNQVVSYLESNKMDIAIFSDPVSIYYLTGYYGDPHERHMMLFVMPDHAPLLFLPALDVERAMATVDFPVAGYIDSENPWQIIKSKLPQKTFSAIGAEFDNLNLTRYHGLQSIFNQPFSDVTPFINTMKLIKSRDEIEKMLVAGEFADKAMQIGFNAISLNVTETDIIAQIEFEIKKQGISKMSFDTMVLTGNNAANPHGIPSTNKIENDALLLFDLGVEALGYTSDMTRTVAVGQPDQFKKDIYHLTLEAHMAAVNMIKPGVTAEEIDDAARSIIEKAGYGEYFNHRLGHGLGMNVHEFPSIMKGNDLVIKEGMCFSVEPGIYIPGKVGVRIEDCGYVTKNGFELFTKTPKELLYFEG</sequence>
<gene>
    <name evidence="9" type="ORF">SR187_2925</name>
</gene>
<dbReference type="SUPFAM" id="SSF53092">
    <property type="entry name" value="Creatinase/prolidase N-terminal domain"/>
    <property type="match status" value="1"/>
</dbReference>
<evidence type="ECO:0000313" key="10">
    <source>
        <dbReference type="Proteomes" id="UP000269331"/>
    </source>
</evidence>
<dbReference type="PANTHER" id="PTHR46112:SF10">
    <property type="entry name" value="DIPEPTIDASE YKVY-RELATED"/>
    <property type="match status" value="1"/>
</dbReference>
<dbReference type="EMBL" id="AP018400">
    <property type="protein sequence ID" value="BBA92194.1"/>
    <property type="molecule type" value="Genomic_DNA"/>
</dbReference>
<keyword evidence="9" id="KW-0031">Aminopeptidase</keyword>
<dbReference type="PROSITE" id="PS00491">
    <property type="entry name" value="PROLINE_PEPTIDASE"/>
    <property type="match status" value="1"/>
</dbReference>
<dbReference type="KEGG" id="srq:SR187_2925"/>
<dbReference type="Pfam" id="PF01321">
    <property type="entry name" value="Creatinase_N"/>
    <property type="match status" value="1"/>
</dbReference>
<dbReference type="InterPro" id="IPR036005">
    <property type="entry name" value="Creatinase/aminopeptidase-like"/>
</dbReference>
<dbReference type="Gene3D" id="3.40.350.10">
    <property type="entry name" value="Creatinase/prolidase N-terminal domain"/>
    <property type="match status" value="1"/>
</dbReference>